<feature type="domain" description="PROP1-like PPR" evidence="3">
    <location>
        <begin position="677"/>
        <end position="841"/>
    </location>
</feature>
<evidence type="ECO:0000313" key="5">
    <source>
        <dbReference type="Proteomes" id="UP000829196"/>
    </source>
</evidence>
<feature type="repeat" description="PPR" evidence="2">
    <location>
        <begin position="813"/>
        <end position="847"/>
    </location>
</feature>
<feature type="repeat" description="PPR" evidence="2">
    <location>
        <begin position="566"/>
        <end position="600"/>
    </location>
</feature>
<protein>
    <recommendedName>
        <fullName evidence="3">PROP1-like PPR domain-containing protein</fullName>
    </recommendedName>
</protein>
<dbReference type="PANTHER" id="PTHR47935">
    <property type="entry name" value="PENTATRICOPEPTIDE REPEAT-CONTAINING PROTEIN MRL1, CHLOROPLASTIC"/>
    <property type="match status" value="1"/>
</dbReference>
<dbReference type="Pfam" id="PF12854">
    <property type="entry name" value="PPR_1"/>
    <property type="match status" value="1"/>
</dbReference>
<evidence type="ECO:0000259" key="3">
    <source>
        <dbReference type="Pfam" id="PF17177"/>
    </source>
</evidence>
<dbReference type="InterPro" id="IPR011990">
    <property type="entry name" value="TPR-like_helical_dom_sf"/>
</dbReference>
<keyword evidence="5" id="KW-1185">Reference proteome</keyword>
<dbReference type="AlphaFoldDB" id="A0A8T3AVK5"/>
<organism evidence="4 5">
    <name type="scientific">Dendrobium nobile</name>
    <name type="common">Orchid</name>
    <dbReference type="NCBI Taxonomy" id="94219"/>
    <lineage>
        <taxon>Eukaryota</taxon>
        <taxon>Viridiplantae</taxon>
        <taxon>Streptophyta</taxon>
        <taxon>Embryophyta</taxon>
        <taxon>Tracheophyta</taxon>
        <taxon>Spermatophyta</taxon>
        <taxon>Magnoliopsida</taxon>
        <taxon>Liliopsida</taxon>
        <taxon>Asparagales</taxon>
        <taxon>Orchidaceae</taxon>
        <taxon>Epidendroideae</taxon>
        <taxon>Malaxideae</taxon>
        <taxon>Dendrobiinae</taxon>
        <taxon>Dendrobium</taxon>
    </lineage>
</organism>
<sequence>MDLILSAKPYGLIPFAASPSFHLHSIFRREYLGCGIQLRTPGVRYRAVRGKLGFQTLSPRCVTFQDCVLHSSVIVIAATVTAFAVIELIHLNRNGGGSSDKEIGSQEISDALVCGEMSEDTIIPLQECIGKPALSSESLSKLPSICDRMNFSSRAPKVISSTKDHSFVCDDGELLNPQITGLSLDVLNKELHPVDEKFTLFPMASMLVQTKVGGSVGPLIIGQVESREKGSVVLDESDIMPEKLEKGLSDSSVHSLKAFHISNFFVVPVKSMQREFNQNYYDRTKRHIVNGSKLLDSNLNADHISTEEAYDCGKEQSEARSLSCFNNLYEKPLNLILQNGSDYYDLKLSVKRADVLEKGSSKPAANSDLPERQAVFMCFKKTFNSNEKGLTDGCRSIQDIDRSFMCQKDNKPLSRFFQPNGGLVKDSSSLESYLRTYECLLRDARLKDCLDLLESLERKGLLDMGKVHHTRFLYACKTQKKVKEAFRFCKLINKPTLSTFNMLLSVCANSQDFDGAFEVMLLIKEAKLKPDCKLYTTLISSCGKCGKVDAMFEVFHEMVNAGVEPNVNTYGALIDGCARAGQVAKAFGAYGIMRSKNVQPDRVVFNALITACGRSGALDRAFDVLAEMRAEPKPIDPDHVTIGALVKTCIQAGQAKRAREVYKMLRLYNIKGTPDVYTIAVNSCSQNGDLEFALSIYEDMKKNVVLPDEMFLSTIIDAAGHAQNIDAAFAILKDAKNRGILVGSMTYSSLMGACCNAKNWKKALELYEDIKAIRLLPTVSTLNALVTALCDGDQLPKSVEVLDEMKEAGVLPNVVTYSILIVACEKKNEAELGFALLSKAKTDGILPNLIMCRCLTGLCLRSYEKACSLHEPIISFYSGKPEIDSIWTSRAIMVYRETISSGEIPTVEVFSQVLGCLQFPRDSLIRNNFIENLGINFDRSRCSNISSYLHGFGEYDTRSFSVLEEAASLRVVPRVSYKESPIVLDARKLLVHTVEVYILTILKGLKHRLAAGARLPCVTILLSRRKTVIDSPKGEKTVYIAGRVGQAVGSLLRRLALPYQGDESYGKIRINGLTLRRWFKPKLASNYISGRPGDMMLTSERLAKGIAEQQRQIRSNDLSLE</sequence>
<keyword evidence="1" id="KW-0677">Repeat</keyword>
<proteinExistence type="predicted"/>
<name>A0A8T3AVK5_DENNO</name>
<dbReference type="OrthoDB" id="185373at2759"/>
<gene>
    <name evidence="4" type="ORF">KFK09_018369</name>
</gene>
<dbReference type="FunFam" id="1.25.40.10:FF:000542">
    <property type="entry name" value="Pentatricopeptide repeat-containing protein MRL1, chloroplastic isoform X1"/>
    <property type="match status" value="1"/>
</dbReference>
<feature type="repeat" description="PPR" evidence="2">
    <location>
        <begin position="778"/>
        <end position="812"/>
    </location>
</feature>
<dbReference type="Pfam" id="PF13041">
    <property type="entry name" value="PPR_2"/>
    <property type="match status" value="1"/>
</dbReference>
<reference evidence="4" key="1">
    <citation type="journal article" date="2022" name="Front. Genet.">
        <title>Chromosome-Scale Assembly of the Dendrobium nobile Genome Provides Insights Into the Molecular Mechanism of the Biosynthesis of the Medicinal Active Ingredient of Dendrobium.</title>
        <authorList>
            <person name="Xu Q."/>
            <person name="Niu S.-C."/>
            <person name="Li K.-L."/>
            <person name="Zheng P.-J."/>
            <person name="Zhang X.-J."/>
            <person name="Jia Y."/>
            <person name="Liu Y."/>
            <person name="Niu Y.-X."/>
            <person name="Yu L.-H."/>
            <person name="Chen D.-F."/>
            <person name="Zhang G.-Q."/>
        </authorList>
    </citation>
    <scope>NUCLEOTIDE SEQUENCE</scope>
    <source>
        <tissue evidence="4">Leaf</tissue>
    </source>
</reference>
<feature type="repeat" description="PPR" evidence="2">
    <location>
        <begin position="531"/>
        <end position="565"/>
    </location>
</feature>
<dbReference type="Proteomes" id="UP000829196">
    <property type="component" value="Unassembled WGS sequence"/>
</dbReference>
<dbReference type="PANTHER" id="PTHR47935:SF1">
    <property type="entry name" value="PENTATRICOPEPTIDE REPEAT-CONTAINING PROTEIN MRL1, CHLOROPLASTIC"/>
    <property type="match status" value="1"/>
</dbReference>
<dbReference type="Gene3D" id="1.25.40.10">
    <property type="entry name" value="Tetratricopeptide repeat domain"/>
    <property type="match status" value="3"/>
</dbReference>
<evidence type="ECO:0000313" key="4">
    <source>
        <dbReference type="EMBL" id="KAI0500160.1"/>
    </source>
</evidence>
<dbReference type="PROSITE" id="PS51375">
    <property type="entry name" value="PPR"/>
    <property type="match status" value="8"/>
</dbReference>
<dbReference type="Pfam" id="PF17177">
    <property type="entry name" value="PPR_long"/>
    <property type="match status" value="1"/>
</dbReference>
<dbReference type="Pfam" id="PF01535">
    <property type="entry name" value="PPR"/>
    <property type="match status" value="1"/>
</dbReference>
<dbReference type="InterPro" id="IPR053303">
    <property type="entry name" value="Chloroplast_PPR"/>
</dbReference>
<dbReference type="FunFam" id="1.25.40.10:FF:000678">
    <property type="entry name" value="Pentatricopeptide repeat-containing protein MRL1 chloroplastic"/>
    <property type="match status" value="1"/>
</dbReference>
<accession>A0A8T3AVK5</accession>
<dbReference type="NCBIfam" id="TIGR00756">
    <property type="entry name" value="PPR"/>
    <property type="match status" value="7"/>
</dbReference>
<evidence type="ECO:0000256" key="1">
    <source>
        <dbReference type="ARBA" id="ARBA00022737"/>
    </source>
</evidence>
<evidence type="ECO:0000256" key="2">
    <source>
        <dbReference type="PROSITE-ProRule" id="PRU00708"/>
    </source>
</evidence>
<dbReference type="SMR" id="A0A8T3AVK5"/>
<dbReference type="EMBL" id="JAGYWB010000013">
    <property type="protein sequence ID" value="KAI0500160.1"/>
    <property type="molecule type" value="Genomic_DNA"/>
</dbReference>
<comment type="caution">
    <text evidence="4">The sequence shown here is derived from an EMBL/GenBank/DDBJ whole genome shotgun (WGS) entry which is preliminary data.</text>
</comment>
<feature type="repeat" description="PPR" evidence="2">
    <location>
        <begin position="601"/>
        <end position="631"/>
    </location>
</feature>
<feature type="repeat" description="PPR" evidence="2">
    <location>
        <begin position="496"/>
        <end position="530"/>
    </location>
</feature>
<dbReference type="InterPro" id="IPR033443">
    <property type="entry name" value="PROP1-like_PPR_dom"/>
</dbReference>
<feature type="repeat" description="PPR" evidence="2">
    <location>
        <begin position="673"/>
        <end position="707"/>
    </location>
</feature>
<feature type="repeat" description="PPR" evidence="2">
    <location>
        <begin position="743"/>
        <end position="777"/>
    </location>
</feature>
<dbReference type="InterPro" id="IPR002885">
    <property type="entry name" value="PPR_rpt"/>
</dbReference>